<feature type="transmembrane region" description="Helical" evidence="10">
    <location>
        <begin position="6"/>
        <end position="29"/>
    </location>
</feature>
<evidence type="ECO:0000313" key="15">
    <source>
        <dbReference type="Proteomes" id="UP001153620"/>
    </source>
</evidence>
<keyword evidence="9 10" id="KW-0472">Membrane</keyword>
<dbReference type="GO" id="GO:0005789">
    <property type="term" value="C:endoplasmic reticulum membrane"/>
    <property type="evidence" value="ECO:0007669"/>
    <property type="project" value="UniProtKB-SubCell"/>
</dbReference>
<feature type="transmembrane region" description="Helical" evidence="10">
    <location>
        <begin position="765"/>
        <end position="793"/>
    </location>
</feature>
<dbReference type="GO" id="GO:0006888">
    <property type="term" value="P:endoplasmic reticulum to Golgi vesicle-mediated transport"/>
    <property type="evidence" value="ECO:0007669"/>
    <property type="project" value="TreeGrafter"/>
</dbReference>
<evidence type="ECO:0000256" key="1">
    <source>
        <dbReference type="ARBA" id="ARBA00004477"/>
    </source>
</evidence>
<evidence type="ECO:0000256" key="4">
    <source>
        <dbReference type="ARBA" id="ARBA00022692"/>
    </source>
</evidence>
<keyword evidence="15" id="KW-1185">Reference proteome</keyword>
<dbReference type="AlphaFoldDB" id="A0A9N9S2Z4"/>
<keyword evidence="4 10" id="KW-0812">Transmembrane</keyword>
<evidence type="ECO:0000259" key="13">
    <source>
        <dbReference type="Pfam" id="PF25140"/>
    </source>
</evidence>
<protein>
    <recommendedName>
        <fullName evidence="10">GPI inositol-deacylase</fullName>
        <ecNumber evidence="10">3.1.-.-</ecNumber>
    </recommendedName>
</protein>
<dbReference type="GO" id="GO:0006505">
    <property type="term" value="P:GPI anchor metabolic process"/>
    <property type="evidence" value="ECO:0007669"/>
    <property type="project" value="TreeGrafter"/>
</dbReference>
<evidence type="ECO:0000256" key="8">
    <source>
        <dbReference type="ARBA" id="ARBA00022989"/>
    </source>
</evidence>
<feature type="transmembrane region" description="Helical" evidence="10">
    <location>
        <begin position="708"/>
        <end position="732"/>
    </location>
</feature>
<evidence type="ECO:0000256" key="6">
    <source>
        <dbReference type="ARBA" id="ARBA00022824"/>
    </source>
</evidence>
<evidence type="ECO:0000256" key="2">
    <source>
        <dbReference type="ARBA" id="ARBA00006931"/>
    </source>
</evidence>
<dbReference type="InterPro" id="IPR056824">
    <property type="entry name" value="PGAP1_TMD"/>
</dbReference>
<evidence type="ECO:0000256" key="7">
    <source>
        <dbReference type="ARBA" id="ARBA00022927"/>
    </source>
</evidence>
<accession>A0A9N9S2Z4</accession>
<keyword evidence="6 10" id="KW-0256">Endoplasmic reticulum</keyword>
<dbReference type="GO" id="GO:0015031">
    <property type="term" value="P:protein transport"/>
    <property type="evidence" value="ECO:0007669"/>
    <property type="project" value="UniProtKB-KW"/>
</dbReference>
<keyword evidence="8 10" id="KW-1133">Transmembrane helix</keyword>
<feature type="domain" description="GPI inositol-deacylase PGAP1-like alpha/beta" evidence="12">
    <location>
        <begin position="80"/>
        <end position="320"/>
    </location>
</feature>
<reference evidence="14" key="2">
    <citation type="submission" date="2022-10" db="EMBL/GenBank/DDBJ databases">
        <authorList>
            <consortium name="ENA_rothamsted_submissions"/>
            <consortium name="culmorum"/>
            <person name="King R."/>
        </authorList>
    </citation>
    <scope>NUCLEOTIDE SEQUENCE</scope>
</reference>
<dbReference type="Gene3D" id="3.40.50.1820">
    <property type="entry name" value="alpha/beta hydrolase"/>
    <property type="match status" value="1"/>
</dbReference>
<keyword evidence="7 10" id="KW-0653">Protein transport</keyword>
<feature type="region of interest" description="Disordered" evidence="11">
    <location>
        <begin position="824"/>
        <end position="857"/>
    </location>
</feature>
<dbReference type="Pfam" id="PF25140">
    <property type="entry name" value="PGAP1_TMD"/>
    <property type="match status" value="1"/>
</dbReference>
<feature type="transmembrane region" description="Helical" evidence="10">
    <location>
        <begin position="967"/>
        <end position="985"/>
    </location>
</feature>
<sequence>MAGYSIFVVFAILCFSLYFYGIFVTFNSINSDKNDCKMTYMFEHPNYVRINFKENDNFPRYNLYSYSEGHLTVNVRNMIFNGAPVLFIPGNSGSYKQSRSLASVALRKGIDNDWFQHLDYFAVDLNEEYSALFGGVLEDQVKFIEHSIQAILKLYERLKFPPKKLIIVGHSIGGKLVQKLLTSQETAKLINTVITLASPMDKSVLNWDIYINKFYNSIEDYWIENRQVVQDTLNNSCTDHYRCRTKNLNPESSKILDDKLLITIGGGNKDLLVHSGLTDSKFSDLHVMSTAMSKVWVESDHKCIVWCLQVVLVVNRFLYSIIAPTKYKEKNSKGLSFIDDKAVRLAKAEQHFLGLQLASNDGKIRLMESPNVADWFEDNRRIFTEKYKNGINRTRVQMIRLIDNILHRAIRVDVVNQETDDWVFGCEAIDLAGSSRYCANAMSLSNYIVKVPSELPDRVTLSLNLHELKERNPRWTHILLKFTPTREPFQFSVDIHNPSDREIKVQMPKFYSFSTVKLLDDTLLGASYYKMELTGLDETHQALELILTPRNCLRHRSLAKICVPWTVGFDRFHEFTDGDSLFVWTPKSRPLNYNTSQNPISIELLIDSDCRYTISVRQSISQTLARIVQQFSHWLPAHFVAILCLAIKHQMSVTPKGEEFKCGTFHKALATCTPFFIVTVSRLFFKFILMMKVLPKPETLPTSLTVSIVIHGSALAIIFLLTGFMWAGIMFCGSIAHKLLFRIVHLPIPVISDAVITIIEKFPASVAALLVSLIYASCGGIALVVACIVYFIFLSKMYEDYLENFVFKTAKFIAKKLFGRVRRSRNEQTSDTEHEKSDKESNDKSNMKEEESNVSKENDLIDNAEQKALVKSDSQSILEKSDEDKSTEEIEKMLEELMTKQREDKLKNEKNQGFSRVEYDSLTEGLDEINFHLPLFFLLVVITILGLPSVVTWAKNYHFTRILSPDPMRISATVVLACLGFIWQFNTPRDVMGYKIVSSTLYIIAVVSVLYCQEAIYRLNFIIPGIFVIIALHQVLSPKQKRIIEDMPNATDFFDKMKSNYDRFKIVKDFISK</sequence>
<proteinExistence type="inferred from homology"/>
<feature type="transmembrane region" description="Helical" evidence="10">
    <location>
        <begin position="992"/>
        <end position="1011"/>
    </location>
</feature>
<evidence type="ECO:0000256" key="5">
    <source>
        <dbReference type="ARBA" id="ARBA00022801"/>
    </source>
</evidence>
<evidence type="ECO:0000313" key="14">
    <source>
        <dbReference type="EMBL" id="CAG9807657.1"/>
    </source>
</evidence>
<evidence type="ECO:0000259" key="12">
    <source>
        <dbReference type="Pfam" id="PF07819"/>
    </source>
</evidence>
<dbReference type="InterPro" id="IPR039529">
    <property type="entry name" value="PGAP1/BST1"/>
</dbReference>
<dbReference type="Proteomes" id="UP001153620">
    <property type="component" value="Chromosome 3"/>
</dbReference>
<keyword evidence="3 10" id="KW-0813">Transport</keyword>
<evidence type="ECO:0000256" key="9">
    <source>
        <dbReference type="ARBA" id="ARBA00023136"/>
    </source>
</evidence>
<dbReference type="PANTHER" id="PTHR15495">
    <property type="entry name" value="NEGATIVE REGULATOR OF VESICLE FORMATION-RELATED"/>
    <property type="match status" value="1"/>
</dbReference>
<evidence type="ECO:0000256" key="10">
    <source>
        <dbReference type="RuleBase" id="RU365011"/>
    </source>
</evidence>
<feature type="transmembrane region" description="Helical" evidence="10">
    <location>
        <begin position="668"/>
        <end position="688"/>
    </location>
</feature>
<comment type="subcellular location">
    <subcellularLocation>
        <location evidence="1">Endoplasmic reticulum membrane</location>
        <topology evidence="1">Multi-pass membrane protein</topology>
    </subcellularLocation>
</comment>
<dbReference type="InterPro" id="IPR029058">
    <property type="entry name" value="AB_hydrolase_fold"/>
</dbReference>
<comment type="similarity">
    <text evidence="2 10">Belongs to the GPI inositol-deacylase family.</text>
</comment>
<dbReference type="Pfam" id="PF07819">
    <property type="entry name" value="PGAP1"/>
    <property type="match status" value="1"/>
</dbReference>
<feature type="transmembrane region" description="Helical" evidence="10">
    <location>
        <begin position="935"/>
        <end position="955"/>
    </location>
</feature>
<feature type="transmembrane region" description="Helical" evidence="10">
    <location>
        <begin position="739"/>
        <end position="759"/>
    </location>
</feature>
<reference evidence="14" key="1">
    <citation type="submission" date="2022-01" db="EMBL/GenBank/DDBJ databases">
        <authorList>
            <person name="King R."/>
        </authorList>
    </citation>
    <scope>NUCLEOTIDE SEQUENCE</scope>
</reference>
<dbReference type="OrthoDB" id="348976at2759"/>
<name>A0A9N9S2Z4_9DIPT</name>
<dbReference type="GO" id="GO:0050185">
    <property type="term" value="F:phosphatidylinositol deacylase activity"/>
    <property type="evidence" value="ECO:0007669"/>
    <property type="project" value="TreeGrafter"/>
</dbReference>
<dbReference type="EMBL" id="OU895879">
    <property type="protein sequence ID" value="CAG9807657.1"/>
    <property type="molecule type" value="Genomic_DNA"/>
</dbReference>
<feature type="transmembrane region" description="Helical" evidence="10">
    <location>
        <begin position="1017"/>
        <end position="1036"/>
    </location>
</feature>
<feature type="domain" description="GPI inositol-deacylase transmembrane" evidence="13">
    <location>
        <begin position="912"/>
        <end position="1029"/>
    </location>
</feature>
<dbReference type="SUPFAM" id="SSF53474">
    <property type="entry name" value="alpha/beta-Hydrolases"/>
    <property type="match status" value="1"/>
</dbReference>
<evidence type="ECO:0000256" key="11">
    <source>
        <dbReference type="SAM" id="MobiDB-lite"/>
    </source>
</evidence>
<dbReference type="PANTHER" id="PTHR15495:SF7">
    <property type="entry name" value="GPI INOSITOL-DEACYLASE"/>
    <property type="match status" value="1"/>
</dbReference>
<gene>
    <name evidence="14" type="ORF">CHIRRI_LOCUS10503</name>
</gene>
<comment type="function">
    <text evidence="10">Involved in inositol deacylation of GPI-anchored proteins which plays important roles in the quality control and ER-associated degradation of GPI-anchored proteins.</text>
</comment>
<organism evidence="14 15">
    <name type="scientific">Chironomus riparius</name>
    <dbReference type="NCBI Taxonomy" id="315576"/>
    <lineage>
        <taxon>Eukaryota</taxon>
        <taxon>Metazoa</taxon>
        <taxon>Ecdysozoa</taxon>
        <taxon>Arthropoda</taxon>
        <taxon>Hexapoda</taxon>
        <taxon>Insecta</taxon>
        <taxon>Pterygota</taxon>
        <taxon>Neoptera</taxon>
        <taxon>Endopterygota</taxon>
        <taxon>Diptera</taxon>
        <taxon>Nematocera</taxon>
        <taxon>Chironomoidea</taxon>
        <taxon>Chironomidae</taxon>
        <taxon>Chironominae</taxon>
        <taxon>Chironomus</taxon>
    </lineage>
</organism>
<dbReference type="InterPro" id="IPR012908">
    <property type="entry name" value="PGAP1-ab_dom-like"/>
</dbReference>
<feature type="transmembrane region" description="Helical" evidence="10">
    <location>
        <begin position="631"/>
        <end position="647"/>
    </location>
</feature>
<evidence type="ECO:0000256" key="3">
    <source>
        <dbReference type="ARBA" id="ARBA00022448"/>
    </source>
</evidence>
<dbReference type="EC" id="3.1.-.-" evidence="10"/>
<keyword evidence="5 10" id="KW-0378">Hydrolase</keyword>
<dbReference type="Pfam" id="PF24660">
    <property type="entry name" value="PGAP1_3rd"/>
    <property type="match status" value="1"/>
</dbReference>